<sequence>MAHRLIILVFTCGVILLSNVAEVHGFTRAFVALKNMVSSRTHSVLGPSCFTLRSLRTVGSNEGTYNNSMVQSFKSCRNLCKKKGHEQTDIIAIEVDLCHCGKEFRKNGRADVNKCLHSCPGRIEERCGGPGHISAYPYDMKIDY</sequence>
<feature type="signal peptide" evidence="1">
    <location>
        <begin position="1"/>
        <end position="25"/>
    </location>
</feature>
<dbReference type="OrthoDB" id="74764at2759"/>
<reference evidence="3 4" key="1">
    <citation type="submission" date="2017-06" db="EMBL/GenBank/DDBJ databases">
        <title>A platform for efficient transgenesis in Macrostomum lignano, a flatworm model organism for stem cell research.</title>
        <authorList>
            <person name="Berezikov E."/>
        </authorList>
    </citation>
    <scope>NUCLEOTIDE SEQUENCE [LARGE SCALE GENOMIC DNA]</scope>
    <source>
        <strain evidence="3">DV1</strain>
        <tissue evidence="3">Whole organism</tissue>
    </source>
</reference>
<name>A0A267E1V7_9PLAT</name>
<evidence type="ECO:0000256" key="1">
    <source>
        <dbReference type="SAM" id="SignalP"/>
    </source>
</evidence>
<evidence type="ECO:0000313" key="4">
    <source>
        <dbReference type="Proteomes" id="UP000215902"/>
    </source>
</evidence>
<feature type="chain" id="PRO_5013374793" description="WSC domain-containing protein" evidence="1">
    <location>
        <begin position="26"/>
        <end position="144"/>
    </location>
</feature>
<evidence type="ECO:0000313" key="3">
    <source>
        <dbReference type="EMBL" id="PAA55533.1"/>
    </source>
</evidence>
<dbReference type="PROSITE" id="PS51212">
    <property type="entry name" value="WSC"/>
    <property type="match status" value="1"/>
</dbReference>
<comment type="caution">
    <text evidence="3">The sequence shown here is derived from an EMBL/GenBank/DDBJ whole genome shotgun (WGS) entry which is preliminary data.</text>
</comment>
<protein>
    <recommendedName>
        <fullName evidence="2">WSC domain-containing protein</fullName>
    </recommendedName>
</protein>
<proteinExistence type="predicted"/>
<dbReference type="Proteomes" id="UP000215902">
    <property type="component" value="Unassembled WGS sequence"/>
</dbReference>
<keyword evidence="4" id="KW-1185">Reference proteome</keyword>
<dbReference type="Pfam" id="PF01822">
    <property type="entry name" value="WSC"/>
    <property type="match status" value="1"/>
</dbReference>
<accession>A0A267E1V7</accession>
<dbReference type="EMBL" id="NIVC01002740">
    <property type="protein sequence ID" value="PAA55533.1"/>
    <property type="molecule type" value="Genomic_DNA"/>
</dbReference>
<dbReference type="InterPro" id="IPR002889">
    <property type="entry name" value="WSC_carb-bd"/>
</dbReference>
<dbReference type="AlphaFoldDB" id="A0A267E1V7"/>
<keyword evidence="1" id="KW-0732">Signal</keyword>
<organism evidence="3 4">
    <name type="scientific">Macrostomum lignano</name>
    <dbReference type="NCBI Taxonomy" id="282301"/>
    <lineage>
        <taxon>Eukaryota</taxon>
        <taxon>Metazoa</taxon>
        <taxon>Spiralia</taxon>
        <taxon>Lophotrochozoa</taxon>
        <taxon>Platyhelminthes</taxon>
        <taxon>Rhabditophora</taxon>
        <taxon>Macrostomorpha</taxon>
        <taxon>Macrostomida</taxon>
        <taxon>Macrostomidae</taxon>
        <taxon>Macrostomum</taxon>
    </lineage>
</organism>
<evidence type="ECO:0000259" key="2">
    <source>
        <dbReference type="PROSITE" id="PS51212"/>
    </source>
</evidence>
<gene>
    <name evidence="3" type="ORF">BOX15_Mlig022985g3</name>
</gene>
<dbReference type="SMART" id="SM00321">
    <property type="entry name" value="WSC"/>
    <property type="match status" value="1"/>
</dbReference>
<feature type="domain" description="WSC" evidence="2">
    <location>
        <begin position="43"/>
        <end position="139"/>
    </location>
</feature>